<keyword evidence="2" id="KW-1185">Reference proteome</keyword>
<reference evidence="1 2" key="2">
    <citation type="journal article" date="2022" name="Mol. Ecol. Resour.">
        <title>The genomes of chicory, endive, great burdock and yacon provide insights into Asteraceae paleo-polyploidization history and plant inulin production.</title>
        <authorList>
            <person name="Fan W."/>
            <person name="Wang S."/>
            <person name="Wang H."/>
            <person name="Wang A."/>
            <person name="Jiang F."/>
            <person name="Liu H."/>
            <person name="Zhao H."/>
            <person name="Xu D."/>
            <person name="Zhang Y."/>
        </authorList>
    </citation>
    <scope>NUCLEOTIDE SEQUENCE [LARGE SCALE GENOMIC DNA]</scope>
    <source>
        <strain evidence="2">cv. Yunnan</strain>
        <tissue evidence="1">Leaves</tissue>
    </source>
</reference>
<accession>A0ACB9EQQ9</accession>
<proteinExistence type="predicted"/>
<dbReference type="Proteomes" id="UP001056120">
    <property type="component" value="Linkage Group LG17"/>
</dbReference>
<protein>
    <submittedName>
        <fullName evidence="1">Uncharacterized protein</fullName>
    </submittedName>
</protein>
<comment type="caution">
    <text evidence="1">The sequence shown here is derived from an EMBL/GenBank/DDBJ whole genome shotgun (WGS) entry which is preliminary data.</text>
</comment>
<evidence type="ECO:0000313" key="2">
    <source>
        <dbReference type="Proteomes" id="UP001056120"/>
    </source>
</evidence>
<dbReference type="EMBL" id="CM042034">
    <property type="protein sequence ID" value="KAI3761179.1"/>
    <property type="molecule type" value="Genomic_DNA"/>
</dbReference>
<reference evidence="2" key="1">
    <citation type="journal article" date="2022" name="Mol. Ecol. Resour.">
        <title>The genomes of chicory, endive, great burdock and yacon provide insights into Asteraceae palaeo-polyploidization history and plant inulin production.</title>
        <authorList>
            <person name="Fan W."/>
            <person name="Wang S."/>
            <person name="Wang H."/>
            <person name="Wang A."/>
            <person name="Jiang F."/>
            <person name="Liu H."/>
            <person name="Zhao H."/>
            <person name="Xu D."/>
            <person name="Zhang Y."/>
        </authorList>
    </citation>
    <scope>NUCLEOTIDE SEQUENCE [LARGE SCALE GENOMIC DNA]</scope>
    <source>
        <strain evidence="2">cv. Yunnan</strain>
    </source>
</reference>
<evidence type="ECO:0000313" key="1">
    <source>
        <dbReference type="EMBL" id="KAI3761179.1"/>
    </source>
</evidence>
<organism evidence="1 2">
    <name type="scientific">Smallanthus sonchifolius</name>
    <dbReference type="NCBI Taxonomy" id="185202"/>
    <lineage>
        <taxon>Eukaryota</taxon>
        <taxon>Viridiplantae</taxon>
        <taxon>Streptophyta</taxon>
        <taxon>Embryophyta</taxon>
        <taxon>Tracheophyta</taxon>
        <taxon>Spermatophyta</taxon>
        <taxon>Magnoliopsida</taxon>
        <taxon>eudicotyledons</taxon>
        <taxon>Gunneridae</taxon>
        <taxon>Pentapetalae</taxon>
        <taxon>asterids</taxon>
        <taxon>campanulids</taxon>
        <taxon>Asterales</taxon>
        <taxon>Asteraceae</taxon>
        <taxon>Asteroideae</taxon>
        <taxon>Heliantheae alliance</taxon>
        <taxon>Millerieae</taxon>
        <taxon>Smallanthus</taxon>
    </lineage>
</organism>
<name>A0ACB9EQQ9_9ASTR</name>
<gene>
    <name evidence="1" type="ORF">L1987_51590</name>
</gene>
<sequence>MHSDDASPMMMSPWNQPSPGSATSREEGLIGSLVQEEGHIYSIAAAGGLLYTGSDSKNIHVWKNMKLFTTFKSNSGLVKAVITSGDNIFTGHQDGKVRVWKCNTKDQRIHKRIDTFPTLVDILKSSINSKNYVEVKRHRRALWIKHCDAVSCLGIDEEEGLLYSVDGGDWLL</sequence>